<gene>
    <name evidence="1" type="ORF">Goarm_007281</name>
</gene>
<name>A0A7J9JLB6_9ROSI</name>
<reference evidence="1 2" key="1">
    <citation type="journal article" date="2019" name="Genome Biol. Evol.">
        <title>Insights into the evolution of the New World diploid cottons (Gossypium, subgenus Houzingenia) based on genome sequencing.</title>
        <authorList>
            <person name="Grover C.E."/>
            <person name="Arick M.A. 2nd"/>
            <person name="Thrash A."/>
            <person name="Conover J.L."/>
            <person name="Sanders W.S."/>
            <person name="Peterson D.G."/>
            <person name="Frelichowski J.E."/>
            <person name="Scheffler J.A."/>
            <person name="Scheffler B.E."/>
            <person name="Wendel J.F."/>
        </authorList>
    </citation>
    <scope>NUCLEOTIDE SEQUENCE [LARGE SCALE GENOMIC DNA]</scope>
    <source>
        <strain evidence="1">6</strain>
        <tissue evidence="1">Leaf</tissue>
    </source>
</reference>
<dbReference type="EMBL" id="JABFAE010000008">
    <property type="protein sequence ID" value="MBA0834967.1"/>
    <property type="molecule type" value="Genomic_DNA"/>
</dbReference>
<evidence type="ECO:0000313" key="2">
    <source>
        <dbReference type="Proteomes" id="UP000593575"/>
    </source>
</evidence>
<keyword evidence="2" id="KW-1185">Reference proteome</keyword>
<dbReference type="Proteomes" id="UP000593575">
    <property type="component" value="Unassembled WGS sequence"/>
</dbReference>
<sequence>MFREVDRSLMDVEYFIRKTGKAGILSYFPSYHCTIVSVQNCS</sequence>
<organism evidence="1 2">
    <name type="scientific">Gossypium armourianum</name>
    <dbReference type="NCBI Taxonomy" id="34283"/>
    <lineage>
        <taxon>Eukaryota</taxon>
        <taxon>Viridiplantae</taxon>
        <taxon>Streptophyta</taxon>
        <taxon>Embryophyta</taxon>
        <taxon>Tracheophyta</taxon>
        <taxon>Spermatophyta</taxon>
        <taxon>Magnoliopsida</taxon>
        <taxon>eudicotyledons</taxon>
        <taxon>Gunneridae</taxon>
        <taxon>Pentapetalae</taxon>
        <taxon>rosids</taxon>
        <taxon>malvids</taxon>
        <taxon>Malvales</taxon>
        <taxon>Malvaceae</taxon>
        <taxon>Malvoideae</taxon>
        <taxon>Gossypium</taxon>
    </lineage>
</organism>
<evidence type="ECO:0000313" key="1">
    <source>
        <dbReference type="EMBL" id="MBA0834967.1"/>
    </source>
</evidence>
<protein>
    <submittedName>
        <fullName evidence="1">Uncharacterized protein</fullName>
    </submittedName>
</protein>
<proteinExistence type="predicted"/>
<accession>A0A7J9JLB6</accession>
<dbReference type="AlphaFoldDB" id="A0A7J9JLB6"/>
<comment type="caution">
    <text evidence="1">The sequence shown here is derived from an EMBL/GenBank/DDBJ whole genome shotgun (WGS) entry which is preliminary data.</text>
</comment>